<organism evidence="3 4">
    <name type="scientific">Nocardiopsis composta</name>
    <dbReference type="NCBI Taxonomy" id="157465"/>
    <lineage>
        <taxon>Bacteria</taxon>
        <taxon>Bacillati</taxon>
        <taxon>Actinomycetota</taxon>
        <taxon>Actinomycetes</taxon>
        <taxon>Streptosporangiales</taxon>
        <taxon>Nocardiopsidaceae</taxon>
        <taxon>Nocardiopsis</taxon>
    </lineage>
</organism>
<proteinExistence type="predicted"/>
<dbReference type="PANTHER" id="PTHR30466">
    <property type="entry name" value="FLAVIN REDUCTASE"/>
    <property type="match status" value="1"/>
</dbReference>
<dbReference type="InterPro" id="IPR012349">
    <property type="entry name" value="Split_barrel_FMN-bd"/>
</dbReference>
<evidence type="ECO:0000313" key="4">
    <source>
        <dbReference type="Proteomes" id="UP000572635"/>
    </source>
</evidence>
<dbReference type="GO" id="GO:0006208">
    <property type="term" value="P:pyrimidine nucleobase catabolic process"/>
    <property type="evidence" value="ECO:0007669"/>
    <property type="project" value="TreeGrafter"/>
</dbReference>
<dbReference type="InterPro" id="IPR050268">
    <property type="entry name" value="NADH-dep_flavin_reductase"/>
</dbReference>
<dbReference type="Gene3D" id="2.30.110.10">
    <property type="entry name" value="Electron Transport, Fmn-binding Protein, Chain A"/>
    <property type="match status" value="1"/>
</dbReference>
<comment type="caution">
    <text evidence="3">The sequence shown here is derived from an EMBL/GenBank/DDBJ whole genome shotgun (WGS) entry which is preliminary data.</text>
</comment>
<gene>
    <name evidence="3" type="ORF">HDA36_002696</name>
</gene>
<keyword evidence="1" id="KW-0560">Oxidoreductase</keyword>
<dbReference type="Pfam" id="PF01613">
    <property type="entry name" value="Flavin_Reduct"/>
    <property type="match status" value="1"/>
</dbReference>
<dbReference type="PANTHER" id="PTHR30466:SF1">
    <property type="entry name" value="FMN REDUCTASE (NADH) RUTF"/>
    <property type="match status" value="1"/>
</dbReference>
<dbReference type="AlphaFoldDB" id="A0A7W8VDU5"/>
<feature type="domain" description="Flavin reductase like" evidence="2">
    <location>
        <begin position="8"/>
        <end position="160"/>
    </location>
</feature>
<reference evidence="3 4" key="1">
    <citation type="submission" date="2020-08" db="EMBL/GenBank/DDBJ databases">
        <title>Sequencing the genomes of 1000 actinobacteria strains.</title>
        <authorList>
            <person name="Klenk H.-P."/>
        </authorList>
    </citation>
    <scope>NUCLEOTIDE SEQUENCE [LARGE SCALE GENOMIC DNA]</scope>
    <source>
        <strain evidence="3 4">DSM 44551</strain>
    </source>
</reference>
<name>A0A7W8VDU5_9ACTN</name>
<dbReference type="InterPro" id="IPR002563">
    <property type="entry name" value="Flavin_Rdtase-like_dom"/>
</dbReference>
<dbReference type="RefSeq" id="WP_312893619.1">
    <property type="nucleotide sequence ID" value="NZ_BAAAJD010000043.1"/>
</dbReference>
<protein>
    <submittedName>
        <fullName evidence="3">Flavin reductase (DIM6/NTAB) family NADH-FMN oxidoreductase RutF</fullName>
    </submittedName>
</protein>
<evidence type="ECO:0000259" key="2">
    <source>
        <dbReference type="SMART" id="SM00903"/>
    </source>
</evidence>
<dbReference type="GO" id="GO:0042602">
    <property type="term" value="F:riboflavin reductase (NADPH) activity"/>
    <property type="evidence" value="ECO:0007669"/>
    <property type="project" value="TreeGrafter"/>
</dbReference>
<sequence>MSAYTEAMSALATGVCVVTVHDDRDDIGSTVSAFASVSADPPITMLSVIGTGYLREVVDERRAFAVSVLGEGHRAIAGRFAAEGRPSARLLLAAEEHHRGEKTGALVLDGALAAFECAVVQRAEVGDHVVYFAETEVLPEVAGARAGASPLVRYGGRYRTLG</sequence>
<dbReference type="SMART" id="SM00903">
    <property type="entry name" value="Flavin_Reduct"/>
    <property type="match status" value="1"/>
</dbReference>
<accession>A0A7W8VDU5</accession>
<dbReference type="EMBL" id="JACHDB010000001">
    <property type="protein sequence ID" value="MBB5432612.1"/>
    <property type="molecule type" value="Genomic_DNA"/>
</dbReference>
<dbReference type="GO" id="GO:0010181">
    <property type="term" value="F:FMN binding"/>
    <property type="evidence" value="ECO:0007669"/>
    <property type="project" value="InterPro"/>
</dbReference>
<dbReference type="SUPFAM" id="SSF50475">
    <property type="entry name" value="FMN-binding split barrel"/>
    <property type="match status" value="1"/>
</dbReference>
<evidence type="ECO:0000313" key="3">
    <source>
        <dbReference type="EMBL" id="MBB5432612.1"/>
    </source>
</evidence>
<dbReference type="Proteomes" id="UP000572635">
    <property type="component" value="Unassembled WGS sequence"/>
</dbReference>
<keyword evidence="4" id="KW-1185">Reference proteome</keyword>
<evidence type="ECO:0000256" key="1">
    <source>
        <dbReference type="ARBA" id="ARBA00023002"/>
    </source>
</evidence>